<dbReference type="Pfam" id="PF00753">
    <property type="entry name" value="Lactamase_B"/>
    <property type="match status" value="1"/>
</dbReference>
<dbReference type="InterPro" id="IPR036866">
    <property type="entry name" value="RibonucZ/Hydroxyglut_hydro"/>
</dbReference>
<reference evidence="2" key="1">
    <citation type="submission" date="2020-10" db="EMBL/GenBank/DDBJ databases">
        <authorList>
            <person name="Gilroy R."/>
        </authorList>
    </citation>
    <scope>NUCLEOTIDE SEQUENCE</scope>
    <source>
        <strain evidence="2">ChiSjej5B23-6657</strain>
    </source>
</reference>
<evidence type="ECO:0000259" key="1">
    <source>
        <dbReference type="SMART" id="SM00849"/>
    </source>
</evidence>
<evidence type="ECO:0000313" key="2">
    <source>
        <dbReference type="EMBL" id="HIR71689.1"/>
    </source>
</evidence>
<organism evidence="2 3">
    <name type="scientific">Candidatus Pullilachnospira gallistercoris</name>
    <dbReference type="NCBI Taxonomy" id="2840911"/>
    <lineage>
        <taxon>Bacteria</taxon>
        <taxon>Bacillati</taxon>
        <taxon>Bacillota</taxon>
        <taxon>Clostridia</taxon>
        <taxon>Lachnospirales</taxon>
        <taxon>Lachnospiraceae</taxon>
        <taxon>Lachnospiraceae incertae sedis</taxon>
        <taxon>Candidatus Pullilachnospira</taxon>
    </lineage>
</organism>
<dbReference type="SMART" id="SM00849">
    <property type="entry name" value="Lactamase_B"/>
    <property type="match status" value="1"/>
</dbReference>
<proteinExistence type="predicted"/>
<dbReference type="PANTHER" id="PTHR23131">
    <property type="entry name" value="ENDORIBONUCLEASE LACTB2"/>
    <property type="match status" value="1"/>
</dbReference>
<feature type="domain" description="Metallo-beta-lactamase" evidence="1">
    <location>
        <begin position="21"/>
        <end position="210"/>
    </location>
</feature>
<reference evidence="2" key="2">
    <citation type="journal article" date="2021" name="PeerJ">
        <title>Extensive microbial diversity within the chicken gut microbiome revealed by metagenomics and culture.</title>
        <authorList>
            <person name="Gilroy R."/>
            <person name="Ravi A."/>
            <person name="Getino M."/>
            <person name="Pursley I."/>
            <person name="Horton D.L."/>
            <person name="Alikhan N.F."/>
            <person name="Baker D."/>
            <person name="Gharbi K."/>
            <person name="Hall N."/>
            <person name="Watson M."/>
            <person name="Adriaenssens E.M."/>
            <person name="Foster-Nyarko E."/>
            <person name="Jarju S."/>
            <person name="Secka A."/>
            <person name="Antonio M."/>
            <person name="Oren A."/>
            <person name="Chaudhuri R.R."/>
            <person name="La Ragione R."/>
            <person name="Hildebrand F."/>
            <person name="Pallen M.J."/>
        </authorList>
    </citation>
    <scope>NUCLEOTIDE SEQUENCE</scope>
    <source>
        <strain evidence="2">ChiSjej5B23-6657</strain>
    </source>
</reference>
<dbReference type="SUPFAM" id="SSF56281">
    <property type="entry name" value="Metallo-hydrolase/oxidoreductase"/>
    <property type="match status" value="1"/>
</dbReference>
<gene>
    <name evidence="2" type="ORF">IAA55_10490</name>
</gene>
<dbReference type="PANTHER" id="PTHR23131:SF0">
    <property type="entry name" value="ENDORIBONUCLEASE LACTB2"/>
    <property type="match status" value="1"/>
</dbReference>
<dbReference type="EMBL" id="DVHM01000181">
    <property type="protein sequence ID" value="HIR71689.1"/>
    <property type="molecule type" value="Genomic_DNA"/>
</dbReference>
<dbReference type="Gene3D" id="3.60.15.10">
    <property type="entry name" value="Ribonuclease Z/Hydroxyacylglutathione hydrolase-like"/>
    <property type="match status" value="1"/>
</dbReference>
<dbReference type="InterPro" id="IPR001279">
    <property type="entry name" value="Metallo-B-lactamas"/>
</dbReference>
<protein>
    <submittedName>
        <fullName evidence="2">MBL fold metallo-hydrolase</fullName>
    </submittedName>
</protein>
<name>A0A9D1JC36_9FIRM</name>
<dbReference type="Proteomes" id="UP000823912">
    <property type="component" value="Unassembled WGS sequence"/>
</dbReference>
<dbReference type="InterPro" id="IPR050662">
    <property type="entry name" value="Sec-metab_biosynth-thioest"/>
</dbReference>
<comment type="caution">
    <text evidence="2">The sequence shown here is derived from an EMBL/GenBank/DDBJ whole genome shotgun (WGS) entry which is preliminary data.</text>
</comment>
<accession>A0A9D1JC36</accession>
<sequence>MNYYETEKVNDNLTMIRSLTGELLYLVEGEADAVLIDTCLGVGYLKALVSSLTDKNLKVLLTHGHVDHAMGAPEFEGVYMNPRDIPIYRSHCPLEMRRDYIRSNIGEKAEQELVNSYVQSEPDYLFQDLVDGMIFDLGGIHIEVYSYPGHTPGSMVFLIREMRILILGDACNTFTFLFDENSSPVDEYMRTTERMRDRLKGKYDRVFLSHREMETGKDIMDDIIEVCREILDGKTDDIPFDFMGTKAYIAKLCDEQVKRVDGKCGNIVYNKERLY</sequence>
<dbReference type="AlphaFoldDB" id="A0A9D1JC36"/>
<evidence type="ECO:0000313" key="3">
    <source>
        <dbReference type="Proteomes" id="UP000823912"/>
    </source>
</evidence>